<protein>
    <submittedName>
        <fullName evidence="1">Uncharacterized protein</fullName>
    </submittedName>
</protein>
<organism evidence="1 2">
    <name type="scientific">Bhargavaea ullalensis</name>
    <dbReference type="NCBI Taxonomy" id="1265685"/>
    <lineage>
        <taxon>Bacteria</taxon>
        <taxon>Bacillati</taxon>
        <taxon>Bacillota</taxon>
        <taxon>Bacilli</taxon>
        <taxon>Bacillales</taxon>
        <taxon>Caryophanaceae</taxon>
        <taxon>Bhargavaea</taxon>
    </lineage>
</organism>
<proteinExistence type="predicted"/>
<evidence type="ECO:0000313" key="1">
    <source>
        <dbReference type="EMBL" id="MET3574438.1"/>
    </source>
</evidence>
<dbReference type="EMBL" id="JBEPLW010000001">
    <property type="protein sequence ID" value="MET3574438.1"/>
    <property type="molecule type" value="Genomic_DNA"/>
</dbReference>
<comment type="caution">
    <text evidence="1">The sequence shown here is derived from an EMBL/GenBank/DDBJ whole genome shotgun (WGS) entry which is preliminary data.</text>
</comment>
<accession>A0ABV2G813</accession>
<sequence length="58" mass="6380">MNDLERNGQTEVMQCECVVQVDRMISEGLGGGFILSEYDSGRLDDPVSRGMEVMPVVS</sequence>
<keyword evidence="2" id="KW-1185">Reference proteome</keyword>
<dbReference type="RefSeq" id="WP_354194600.1">
    <property type="nucleotide sequence ID" value="NZ_JBEPLW010000001.1"/>
</dbReference>
<evidence type="ECO:0000313" key="2">
    <source>
        <dbReference type="Proteomes" id="UP001549099"/>
    </source>
</evidence>
<dbReference type="Proteomes" id="UP001549099">
    <property type="component" value="Unassembled WGS sequence"/>
</dbReference>
<reference evidence="1 2" key="1">
    <citation type="submission" date="2024-06" db="EMBL/GenBank/DDBJ databases">
        <title>Genomic Encyclopedia of Type Strains, Phase IV (KMG-IV): sequencing the most valuable type-strain genomes for metagenomic binning, comparative biology and taxonomic classification.</title>
        <authorList>
            <person name="Goeker M."/>
        </authorList>
    </citation>
    <scope>NUCLEOTIDE SEQUENCE [LARGE SCALE GENOMIC DNA]</scope>
    <source>
        <strain evidence="1 2">DSM 26128</strain>
    </source>
</reference>
<name>A0ABV2G813_9BACL</name>
<gene>
    <name evidence="1" type="ORF">ABID49_000314</name>
</gene>